<sequence length="227" mass="25178">MPRLYHFTLDPYSRRMRLALNEYGTPAEAVDEQPWAPSQDLSRLNPAGALPVLVEDDGSAVSGVEALGEYLEETRNGGASLIPGNARARAEVRRLTGWFDTKFYAEVAEPVLTEKVVRRFMQREQGGGSPEMTRVRKGLDLLKAHLDYIGKLADGRNWLAGDHLSLADLAGAAHLSAIDYIGDVPWADFPSAKAWFQRLKSRPSYRPLLTDSVRGMPASKSYTDLDF</sequence>
<protein>
    <submittedName>
        <fullName evidence="1">Glutathione S-transferase family protein</fullName>
    </submittedName>
</protein>
<keyword evidence="2" id="KW-1185">Reference proteome</keyword>
<dbReference type="EMBL" id="JAENHL010000008">
    <property type="protein sequence ID" value="MBK1871095.1"/>
    <property type="molecule type" value="Genomic_DNA"/>
</dbReference>
<accession>A0ACC5RER1</accession>
<comment type="caution">
    <text evidence="1">The sequence shown here is derived from an EMBL/GenBank/DDBJ whole genome shotgun (WGS) entry which is preliminary data.</text>
</comment>
<proteinExistence type="predicted"/>
<dbReference type="Proteomes" id="UP000616151">
    <property type="component" value="Unassembled WGS sequence"/>
</dbReference>
<name>A0ACC5RER1_9HYPH</name>
<evidence type="ECO:0000313" key="2">
    <source>
        <dbReference type="Proteomes" id="UP000616151"/>
    </source>
</evidence>
<organism evidence="1 2">
    <name type="scientific">Taklimakanibacter albus</name>
    <dbReference type="NCBI Taxonomy" id="2800327"/>
    <lineage>
        <taxon>Bacteria</taxon>
        <taxon>Pseudomonadati</taxon>
        <taxon>Pseudomonadota</taxon>
        <taxon>Alphaproteobacteria</taxon>
        <taxon>Hyphomicrobiales</taxon>
        <taxon>Aestuariivirgaceae</taxon>
        <taxon>Taklimakanibacter</taxon>
    </lineage>
</organism>
<reference evidence="1" key="1">
    <citation type="submission" date="2021-01" db="EMBL/GenBank/DDBJ databases">
        <authorList>
            <person name="Sun Q."/>
        </authorList>
    </citation>
    <scope>NUCLEOTIDE SEQUENCE</scope>
    <source>
        <strain evidence="1">YIM B02566</strain>
    </source>
</reference>
<gene>
    <name evidence="1" type="ORF">JHL16_32315</name>
</gene>
<evidence type="ECO:0000313" key="1">
    <source>
        <dbReference type="EMBL" id="MBK1871095.1"/>
    </source>
</evidence>